<comment type="caution">
    <text evidence="1">The sequence shown here is derived from an EMBL/GenBank/DDBJ whole genome shotgun (WGS) entry which is preliminary data.</text>
</comment>
<proteinExistence type="predicted"/>
<dbReference type="EMBL" id="VSRR010152486">
    <property type="protein sequence ID" value="MPD06686.1"/>
    <property type="molecule type" value="Genomic_DNA"/>
</dbReference>
<sequence length="15" mass="1826">MRFSRLTYLQARGAR</sequence>
<protein>
    <submittedName>
        <fullName evidence="1">Uncharacterized protein</fullName>
    </submittedName>
</protein>
<evidence type="ECO:0000313" key="2">
    <source>
        <dbReference type="Proteomes" id="UP000324222"/>
    </source>
</evidence>
<keyword evidence="2" id="KW-1185">Reference proteome</keyword>
<organism evidence="1 2">
    <name type="scientific">Portunus trituberculatus</name>
    <name type="common">Swimming crab</name>
    <name type="synonym">Neptunus trituberculatus</name>
    <dbReference type="NCBI Taxonomy" id="210409"/>
    <lineage>
        <taxon>Eukaryota</taxon>
        <taxon>Metazoa</taxon>
        <taxon>Ecdysozoa</taxon>
        <taxon>Arthropoda</taxon>
        <taxon>Crustacea</taxon>
        <taxon>Multicrustacea</taxon>
        <taxon>Malacostraca</taxon>
        <taxon>Eumalacostraca</taxon>
        <taxon>Eucarida</taxon>
        <taxon>Decapoda</taxon>
        <taxon>Pleocyemata</taxon>
        <taxon>Brachyura</taxon>
        <taxon>Eubrachyura</taxon>
        <taxon>Portunoidea</taxon>
        <taxon>Portunidae</taxon>
        <taxon>Portuninae</taxon>
        <taxon>Portunus</taxon>
    </lineage>
</organism>
<name>A0A5B7KIM2_PORTR</name>
<dbReference type="Proteomes" id="UP000324222">
    <property type="component" value="Unassembled WGS sequence"/>
</dbReference>
<reference evidence="1 2" key="1">
    <citation type="submission" date="2019-05" db="EMBL/GenBank/DDBJ databases">
        <title>Another draft genome of Portunus trituberculatus and its Hox gene families provides insights of decapod evolution.</title>
        <authorList>
            <person name="Jeong J.-H."/>
            <person name="Song I."/>
            <person name="Kim S."/>
            <person name="Choi T."/>
            <person name="Kim D."/>
            <person name="Ryu S."/>
            <person name="Kim W."/>
        </authorList>
    </citation>
    <scope>NUCLEOTIDE SEQUENCE [LARGE SCALE GENOMIC DNA]</scope>
    <source>
        <tissue evidence="1">Muscle</tissue>
    </source>
</reference>
<evidence type="ECO:0000313" key="1">
    <source>
        <dbReference type="EMBL" id="MPD06686.1"/>
    </source>
</evidence>
<gene>
    <name evidence="1" type="ORF">E2C01_102510</name>
</gene>
<accession>A0A5B7KIM2</accession>